<evidence type="ECO:0000256" key="1">
    <source>
        <dbReference type="SAM" id="MobiDB-lite"/>
    </source>
</evidence>
<accession>A0AA38SRZ7</accession>
<sequence>MKDRERVDTYIFRFLVVVNKMKVNGDDMINGFVVSKVLRSFGPKFKDEHPKNSDFDQNMDRDQNKEQEKRKKFLKSRIDRVRKVLHGTINELAVALDNTSTQDAQTYEEVMKLHKDGKEDKCKARLVVKGHVQEYVIDCTEAFAHIARWDIISTILTLAAQKGTKVHQLDVNSNTLESDVRHDQFNQPLYGKIYRATHGSDNDLLSSLLMSLVDMMNANGDDMINGSAVSMVVRSFGPKFNFVVCSIMESNDLDFMTNNQLYESFIVHEKHLLNQREEEQVLKAGCERSYKGRGRGTYKDYGRGRGRTAFNKNLTEYYKCHKLGHFQYECRIVRMRQILQKIRTQLNSTK</sequence>
<dbReference type="EMBL" id="JARYMX010000005">
    <property type="protein sequence ID" value="KAJ9547770.1"/>
    <property type="molecule type" value="Genomic_DNA"/>
</dbReference>
<dbReference type="PANTHER" id="PTHR35317:SF23">
    <property type="entry name" value="OS04G0629600 PROTEIN"/>
    <property type="match status" value="1"/>
</dbReference>
<gene>
    <name evidence="3" type="ORF">OSB04_020313</name>
</gene>
<feature type="domain" description="Reverse transcriptase Ty1/copia-type" evidence="2">
    <location>
        <begin position="110"/>
        <end position="191"/>
    </location>
</feature>
<comment type="caution">
    <text evidence="3">The sequence shown here is derived from an EMBL/GenBank/DDBJ whole genome shotgun (WGS) entry which is preliminary data.</text>
</comment>
<organism evidence="3 4">
    <name type="scientific">Centaurea solstitialis</name>
    <name type="common">yellow star-thistle</name>
    <dbReference type="NCBI Taxonomy" id="347529"/>
    <lineage>
        <taxon>Eukaryota</taxon>
        <taxon>Viridiplantae</taxon>
        <taxon>Streptophyta</taxon>
        <taxon>Embryophyta</taxon>
        <taxon>Tracheophyta</taxon>
        <taxon>Spermatophyta</taxon>
        <taxon>Magnoliopsida</taxon>
        <taxon>eudicotyledons</taxon>
        <taxon>Gunneridae</taxon>
        <taxon>Pentapetalae</taxon>
        <taxon>asterids</taxon>
        <taxon>campanulids</taxon>
        <taxon>Asterales</taxon>
        <taxon>Asteraceae</taxon>
        <taxon>Carduoideae</taxon>
        <taxon>Cardueae</taxon>
        <taxon>Centaureinae</taxon>
        <taxon>Centaurea</taxon>
    </lineage>
</organism>
<feature type="compositionally biased region" description="Basic and acidic residues" evidence="1">
    <location>
        <begin position="48"/>
        <end position="69"/>
    </location>
</feature>
<reference evidence="3" key="1">
    <citation type="submission" date="2023-03" db="EMBL/GenBank/DDBJ databases">
        <title>Chromosome-scale reference genome and RAD-based genetic map of yellow starthistle (Centaurea solstitialis) reveal putative structural variation and QTLs associated with invader traits.</title>
        <authorList>
            <person name="Reatini B."/>
            <person name="Cang F.A."/>
            <person name="Jiang Q."/>
            <person name="Mckibben M.T.W."/>
            <person name="Barker M.S."/>
            <person name="Rieseberg L.H."/>
            <person name="Dlugosch K.M."/>
        </authorList>
    </citation>
    <scope>NUCLEOTIDE SEQUENCE</scope>
    <source>
        <strain evidence="3">CAN-66</strain>
        <tissue evidence="3">Leaf</tissue>
    </source>
</reference>
<feature type="region of interest" description="Disordered" evidence="1">
    <location>
        <begin position="48"/>
        <end position="71"/>
    </location>
</feature>
<keyword evidence="4" id="KW-1185">Reference proteome</keyword>
<evidence type="ECO:0000313" key="4">
    <source>
        <dbReference type="Proteomes" id="UP001172457"/>
    </source>
</evidence>
<protein>
    <recommendedName>
        <fullName evidence="2">Reverse transcriptase Ty1/copia-type domain-containing protein</fullName>
    </recommendedName>
</protein>
<dbReference type="PANTHER" id="PTHR35317">
    <property type="entry name" value="OS04G0629600 PROTEIN"/>
    <property type="match status" value="1"/>
</dbReference>
<dbReference type="Pfam" id="PF07727">
    <property type="entry name" value="RVT_2"/>
    <property type="match status" value="1"/>
</dbReference>
<proteinExistence type="predicted"/>
<dbReference type="Proteomes" id="UP001172457">
    <property type="component" value="Chromosome 5"/>
</dbReference>
<evidence type="ECO:0000313" key="3">
    <source>
        <dbReference type="EMBL" id="KAJ9547770.1"/>
    </source>
</evidence>
<name>A0AA38SRZ7_9ASTR</name>
<dbReference type="InterPro" id="IPR013103">
    <property type="entry name" value="RVT_2"/>
</dbReference>
<dbReference type="AlphaFoldDB" id="A0AA38SRZ7"/>
<evidence type="ECO:0000259" key="2">
    <source>
        <dbReference type="Pfam" id="PF07727"/>
    </source>
</evidence>